<protein>
    <recommendedName>
        <fullName evidence="2">Uracil-DNA glycosylase-like domain-containing protein</fullName>
    </recommendedName>
</protein>
<sequence length="198" mass="22990">MIDKKTFNKIKKTYGDCASWAIWKEVGETPKSNMEDLNILDPQQNPDLLSELKPNVVFVGLNTSKDISGLEPFSNFHPTNPFANDYKTRYALKGTELWGGYMTDIIKKHEELHSLSVVKHLRKYPEVVDENIETFRKELKDLGTKNPTIIAFGNAAYSILTRHLKDEYNILKVYHYSYFRINKERYREHVKTVVSEGS</sequence>
<reference evidence="1" key="1">
    <citation type="submission" date="2018-05" db="EMBL/GenBank/DDBJ databases">
        <authorList>
            <person name="Lanie J.A."/>
            <person name="Ng W.-L."/>
            <person name="Kazmierczak K.M."/>
            <person name="Andrzejewski T.M."/>
            <person name="Davidsen T.M."/>
            <person name="Wayne K.J."/>
            <person name="Tettelin H."/>
            <person name="Glass J.I."/>
            <person name="Rusch D."/>
            <person name="Podicherti R."/>
            <person name="Tsui H.-C.T."/>
            <person name="Winkler M.E."/>
        </authorList>
    </citation>
    <scope>NUCLEOTIDE SEQUENCE</scope>
</reference>
<proteinExistence type="predicted"/>
<gene>
    <name evidence="1" type="ORF">METZ01_LOCUS493363</name>
</gene>
<evidence type="ECO:0000313" key="1">
    <source>
        <dbReference type="EMBL" id="SVE40509.1"/>
    </source>
</evidence>
<dbReference type="AlphaFoldDB" id="A0A383D8A2"/>
<name>A0A383D8A2_9ZZZZ</name>
<dbReference type="EMBL" id="UINC01215020">
    <property type="protein sequence ID" value="SVE40509.1"/>
    <property type="molecule type" value="Genomic_DNA"/>
</dbReference>
<evidence type="ECO:0008006" key="2">
    <source>
        <dbReference type="Google" id="ProtNLM"/>
    </source>
</evidence>
<accession>A0A383D8A2</accession>
<organism evidence="1">
    <name type="scientific">marine metagenome</name>
    <dbReference type="NCBI Taxonomy" id="408172"/>
    <lineage>
        <taxon>unclassified sequences</taxon>
        <taxon>metagenomes</taxon>
        <taxon>ecological metagenomes</taxon>
    </lineage>
</organism>